<feature type="chain" id="PRO_5032906940" evidence="3">
    <location>
        <begin position="31"/>
        <end position="277"/>
    </location>
</feature>
<evidence type="ECO:0000256" key="1">
    <source>
        <dbReference type="ARBA" id="ARBA00010574"/>
    </source>
</evidence>
<keyword evidence="3" id="KW-0732">Signal</keyword>
<sequence length="277" mass="31017">MARDRASRAPGFARRHLASLCGVLISVAIAASFPEDACSFAYSAQALRSTLVTSPRLSTYVARGRRSAGVTSLKARVDGEFGVLPETAAPLVELIEKDPILEQLIATVQAADKKRGVDISAFWIKDGFEVVVLVTALSRPQLQAIANEVDYTMRKQLHLKRMKTAFMRGQTIRTEASSGWACLVYNRITVHVQTPTQRTYYDIEGLWRDENQDYEKIPLEEVLRENGFGNMRLTKELSPSDPYDITPQGDDDDVEGDQSYSRGESLYEEDQDDPFWS</sequence>
<dbReference type="GO" id="GO:0043023">
    <property type="term" value="F:ribosomal large subunit binding"/>
    <property type="evidence" value="ECO:0007669"/>
    <property type="project" value="TreeGrafter"/>
</dbReference>
<dbReference type="Gene3D" id="3.30.460.10">
    <property type="entry name" value="Beta Polymerase, domain 2"/>
    <property type="match status" value="1"/>
</dbReference>
<dbReference type="EMBL" id="CAJNNV010007802">
    <property type="protein sequence ID" value="CAE8595384.1"/>
    <property type="molecule type" value="Genomic_DNA"/>
</dbReference>
<organism evidence="4 5">
    <name type="scientific">Polarella glacialis</name>
    <name type="common">Dinoflagellate</name>
    <dbReference type="NCBI Taxonomy" id="89957"/>
    <lineage>
        <taxon>Eukaryota</taxon>
        <taxon>Sar</taxon>
        <taxon>Alveolata</taxon>
        <taxon>Dinophyceae</taxon>
        <taxon>Suessiales</taxon>
        <taxon>Suessiaceae</taxon>
        <taxon>Polarella</taxon>
    </lineage>
</organism>
<reference evidence="4" key="1">
    <citation type="submission" date="2021-02" db="EMBL/GenBank/DDBJ databases">
        <authorList>
            <person name="Dougan E. K."/>
            <person name="Rhodes N."/>
            <person name="Thang M."/>
            <person name="Chan C."/>
        </authorList>
    </citation>
    <scope>NUCLEOTIDE SEQUENCE</scope>
</reference>
<comment type="caution">
    <text evidence="4">The sequence shown here is derived from an EMBL/GenBank/DDBJ whole genome shotgun (WGS) entry which is preliminary data.</text>
</comment>
<dbReference type="AlphaFoldDB" id="A0A813E8R8"/>
<evidence type="ECO:0000256" key="2">
    <source>
        <dbReference type="SAM" id="MobiDB-lite"/>
    </source>
</evidence>
<dbReference type="PANTHER" id="PTHR21043:SF0">
    <property type="entry name" value="MITOCHONDRIAL ASSEMBLY OF RIBOSOMAL LARGE SUBUNIT PROTEIN 1"/>
    <property type="match status" value="1"/>
</dbReference>
<evidence type="ECO:0000256" key="3">
    <source>
        <dbReference type="SAM" id="SignalP"/>
    </source>
</evidence>
<dbReference type="OrthoDB" id="21330at2759"/>
<dbReference type="GO" id="GO:0017148">
    <property type="term" value="P:negative regulation of translation"/>
    <property type="evidence" value="ECO:0007669"/>
    <property type="project" value="TreeGrafter"/>
</dbReference>
<feature type="signal peptide" evidence="3">
    <location>
        <begin position="1"/>
        <end position="30"/>
    </location>
</feature>
<evidence type="ECO:0000313" key="5">
    <source>
        <dbReference type="Proteomes" id="UP000654075"/>
    </source>
</evidence>
<dbReference type="GO" id="GO:0090071">
    <property type="term" value="P:negative regulation of ribosome biogenesis"/>
    <property type="evidence" value="ECO:0007669"/>
    <property type="project" value="TreeGrafter"/>
</dbReference>
<dbReference type="SUPFAM" id="SSF81301">
    <property type="entry name" value="Nucleotidyltransferase"/>
    <property type="match status" value="1"/>
</dbReference>
<dbReference type="Pfam" id="PF02410">
    <property type="entry name" value="RsfS"/>
    <property type="match status" value="1"/>
</dbReference>
<gene>
    <name evidence="4" type="ORF">PGLA1383_LOCUS13897</name>
</gene>
<dbReference type="InterPro" id="IPR043519">
    <property type="entry name" value="NT_sf"/>
</dbReference>
<proteinExistence type="inferred from homology"/>
<feature type="region of interest" description="Disordered" evidence="2">
    <location>
        <begin position="233"/>
        <end position="277"/>
    </location>
</feature>
<dbReference type="InterPro" id="IPR004394">
    <property type="entry name" value="Iojap/RsfS/C7orf30"/>
</dbReference>
<accession>A0A813E8R8</accession>
<feature type="compositionally biased region" description="Acidic residues" evidence="2">
    <location>
        <begin position="266"/>
        <end position="277"/>
    </location>
</feature>
<dbReference type="Proteomes" id="UP000654075">
    <property type="component" value="Unassembled WGS sequence"/>
</dbReference>
<keyword evidence="5" id="KW-1185">Reference proteome</keyword>
<comment type="similarity">
    <text evidence="1">Belongs to the Iojap/RsfS family.</text>
</comment>
<protein>
    <submittedName>
        <fullName evidence="4">Uncharacterized protein</fullName>
    </submittedName>
</protein>
<name>A0A813E8R8_POLGL</name>
<dbReference type="PANTHER" id="PTHR21043">
    <property type="entry name" value="IOJAP SUPERFAMILY ORTHOLOG"/>
    <property type="match status" value="1"/>
</dbReference>
<evidence type="ECO:0000313" key="4">
    <source>
        <dbReference type="EMBL" id="CAE8595384.1"/>
    </source>
</evidence>